<dbReference type="PRINTS" id="PR00413">
    <property type="entry name" value="HADHALOGNASE"/>
</dbReference>
<accession>A0ABW2RFK5</accession>
<evidence type="ECO:0000313" key="2">
    <source>
        <dbReference type="Proteomes" id="UP001596500"/>
    </source>
</evidence>
<sequence>MRKFLDLLKGAGYPLAVASGSSAAIIGSVLKQTGLQTYFDVVLSSEEVPRGKPAPDVFLEAAKRLGVAPEHCVVMEDSQYGVEAAKAAGMGCVAIPYLTDRPLAEPFLQADFLCEDGMDGFSADETFHWLRQSHT</sequence>
<evidence type="ECO:0000313" key="1">
    <source>
        <dbReference type="EMBL" id="MFC7439748.1"/>
    </source>
</evidence>
<dbReference type="NCBIfam" id="TIGR01549">
    <property type="entry name" value="HAD-SF-IA-v1"/>
    <property type="match status" value="1"/>
</dbReference>
<dbReference type="RefSeq" id="WP_379862932.1">
    <property type="nucleotide sequence ID" value="NZ_JBHTBW010000004.1"/>
</dbReference>
<keyword evidence="2" id="KW-1185">Reference proteome</keyword>
<dbReference type="SUPFAM" id="SSF56784">
    <property type="entry name" value="HAD-like"/>
    <property type="match status" value="1"/>
</dbReference>
<dbReference type="Proteomes" id="UP001596500">
    <property type="component" value="Unassembled WGS sequence"/>
</dbReference>
<keyword evidence="1" id="KW-0378">Hydrolase</keyword>
<proteinExistence type="predicted"/>
<name>A0ABW2RFK5_9BACL</name>
<dbReference type="InterPro" id="IPR036412">
    <property type="entry name" value="HAD-like_sf"/>
</dbReference>
<dbReference type="EMBL" id="JBHTBW010000004">
    <property type="protein sequence ID" value="MFC7439748.1"/>
    <property type="molecule type" value="Genomic_DNA"/>
</dbReference>
<dbReference type="InterPro" id="IPR006439">
    <property type="entry name" value="HAD-SF_hydro_IA"/>
</dbReference>
<gene>
    <name evidence="1" type="ORF">ACFQNG_01015</name>
</gene>
<dbReference type="Gene3D" id="3.40.50.1000">
    <property type="entry name" value="HAD superfamily/HAD-like"/>
    <property type="match status" value="1"/>
</dbReference>
<dbReference type="InterPro" id="IPR051806">
    <property type="entry name" value="HAD-like_SPP"/>
</dbReference>
<comment type="caution">
    <text evidence="1">The sequence shown here is derived from an EMBL/GenBank/DDBJ whole genome shotgun (WGS) entry which is preliminary data.</text>
</comment>
<organism evidence="1 2">
    <name type="scientific">Laceyella putida</name>
    <dbReference type="NCBI Taxonomy" id="110101"/>
    <lineage>
        <taxon>Bacteria</taxon>
        <taxon>Bacillati</taxon>
        <taxon>Bacillota</taxon>
        <taxon>Bacilli</taxon>
        <taxon>Bacillales</taxon>
        <taxon>Thermoactinomycetaceae</taxon>
        <taxon>Laceyella</taxon>
    </lineage>
</organism>
<dbReference type="InterPro" id="IPR023214">
    <property type="entry name" value="HAD_sf"/>
</dbReference>
<protein>
    <submittedName>
        <fullName evidence="1">HAD family hydrolase</fullName>
    </submittedName>
</protein>
<dbReference type="Pfam" id="PF00702">
    <property type="entry name" value="Hydrolase"/>
    <property type="match status" value="1"/>
</dbReference>
<dbReference type="NCBIfam" id="TIGR01509">
    <property type="entry name" value="HAD-SF-IA-v3"/>
    <property type="match status" value="1"/>
</dbReference>
<dbReference type="PANTHER" id="PTHR43481:SF4">
    <property type="entry name" value="GLYCEROL-1-PHOSPHATE PHOSPHOHYDROLASE 1-RELATED"/>
    <property type="match status" value="1"/>
</dbReference>
<dbReference type="GO" id="GO:0016787">
    <property type="term" value="F:hydrolase activity"/>
    <property type="evidence" value="ECO:0007669"/>
    <property type="project" value="UniProtKB-KW"/>
</dbReference>
<reference evidence="2" key="1">
    <citation type="journal article" date="2019" name="Int. J. Syst. Evol. Microbiol.">
        <title>The Global Catalogue of Microorganisms (GCM) 10K type strain sequencing project: providing services to taxonomists for standard genome sequencing and annotation.</title>
        <authorList>
            <consortium name="The Broad Institute Genomics Platform"/>
            <consortium name="The Broad Institute Genome Sequencing Center for Infectious Disease"/>
            <person name="Wu L."/>
            <person name="Ma J."/>
        </authorList>
    </citation>
    <scope>NUCLEOTIDE SEQUENCE [LARGE SCALE GENOMIC DNA]</scope>
    <source>
        <strain evidence="2">CGMCC 1.12942</strain>
    </source>
</reference>
<dbReference type="PANTHER" id="PTHR43481">
    <property type="entry name" value="FRUCTOSE-1-PHOSPHATE PHOSPHATASE"/>
    <property type="match status" value="1"/>
</dbReference>